<dbReference type="PROSITE" id="PS50123">
    <property type="entry name" value="CHER"/>
    <property type="match status" value="1"/>
</dbReference>
<organism evidence="8">
    <name type="scientific">Aureococcus anophagefferens</name>
    <name type="common">Harmful bloom alga</name>
    <dbReference type="NCBI Taxonomy" id="44056"/>
    <lineage>
        <taxon>Eukaryota</taxon>
        <taxon>Sar</taxon>
        <taxon>Stramenopiles</taxon>
        <taxon>Ochrophyta</taxon>
        <taxon>Pelagophyceae</taxon>
        <taxon>Pelagomonadales</taxon>
        <taxon>Pelagomonadaceae</taxon>
        <taxon>Aureococcus</taxon>
    </lineage>
</organism>
<keyword evidence="1" id="KW-0489">Methyltransferase</keyword>
<dbReference type="PROSITE" id="PS50004">
    <property type="entry name" value="C2"/>
    <property type="match status" value="1"/>
</dbReference>
<dbReference type="InterPro" id="IPR000008">
    <property type="entry name" value="C2_dom"/>
</dbReference>
<evidence type="ECO:0000256" key="3">
    <source>
        <dbReference type="ARBA" id="ARBA00022691"/>
    </source>
</evidence>
<feature type="region of interest" description="Disordered" evidence="4">
    <location>
        <begin position="423"/>
        <end position="463"/>
    </location>
</feature>
<protein>
    <submittedName>
        <fullName evidence="7">Uncharacterized protein</fullName>
    </submittedName>
</protein>
<dbReference type="SMART" id="SM00138">
    <property type="entry name" value="MeTrc"/>
    <property type="match status" value="1"/>
</dbReference>
<dbReference type="PANTHER" id="PTHR24422:SF19">
    <property type="entry name" value="CHEMOTAXIS PROTEIN METHYLTRANSFERASE"/>
    <property type="match status" value="1"/>
</dbReference>
<dbReference type="Gene3D" id="3.40.50.150">
    <property type="entry name" value="Vaccinia Virus protein VP39"/>
    <property type="match status" value="1"/>
</dbReference>
<feature type="domain" description="C2" evidence="5">
    <location>
        <begin position="1635"/>
        <end position="1763"/>
    </location>
</feature>
<dbReference type="InterPro" id="IPR000780">
    <property type="entry name" value="CheR_MeTrfase"/>
</dbReference>
<proteinExistence type="predicted"/>
<dbReference type="SUPFAM" id="SSF53335">
    <property type="entry name" value="S-adenosyl-L-methionine-dependent methyltransferases"/>
    <property type="match status" value="1"/>
</dbReference>
<reference evidence="7 8" key="1">
    <citation type="journal article" date="2011" name="Proc. Natl. Acad. Sci. U.S.A.">
        <title>Niche of harmful alga Aureococcus anophagefferens revealed through ecogenomics.</title>
        <authorList>
            <person name="Gobler C.J."/>
            <person name="Berry D.L."/>
            <person name="Dyhrman S.T."/>
            <person name="Wilhelm S.W."/>
            <person name="Salamov A."/>
            <person name="Lobanov A.V."/>
            <person name="Zhang Y."/>
            <person name="Collier J.L."/>
            <person name="Wurch L.L."/>
            <person name="Kustka A.B."/>
            <person name="Dill B.D."/>
            <person name="Shah M."/>
            <person name="VerBerkmoes N.C."/>
            <person name="Kuo A."/>
            <person name="Terry A."/>
            <person name="Pangilinan J."/>
            <person name="Lindquist E.A."/>
            <person name="Lucas S."/>
            <person name="Paulsen I.T."/>
            <person name="Hattenrath-Lehmann T.K."/>
            <person name="Talmage S.C."/>
            <person name="Walker E.A."/>
            <person name="Koch F."/>
            <person name="Burson A.M."/>
            <person name="Marcoval M.A."/>
            <person name="Tang Y.Z."/>
            <person name="Lecleir G.R."/>
            <person name="Coyne K.J."/>
            <person name="Berg G.M."/>
            <person name="Bertrand E.M."/>
            <person name="Saito M.A."/>
            <person name="Gladyshev V.N."/>
            <person name="Grigoriev I.V."/>
        </authorList>
    </citation>
    <scope>NUCLEOTIDE SEQUENCE [LARGE SCALE GENOMIC DNA]</scope>
    <source>
        <strain evidence="8">CCMP 1984</strain>
    </source>
</reference>
<evidence type="ECO:0000256" key="2">
    <source>
        <dbReference type="ARBA" id="ARBA00022679"/>
    </source>
</evidence>
<dbReference type="SUPFAM" id="SSF49562">
    <property type="entry name" value="C2 domain (Calcium/lipid-binding domain, CaLB)"/>
    <property type="match status" value="1"/>
</dbReference>
<evidence type="ECO:0000313" key="8">
    <source>
        <dbReference type="Proteomes" id="UP000002729"/>
    </source>
</evidence>
<feature type="compositionally biased region" description="Pro residues" evidence="4">
    <location>
        <begin position="1601"/>
        <end position="1616"/>
    </location>
</feature>
<keyword evidence="2" id="KW-0808">Transferase</keyword>
<feature type="region of interest" description="Disordered" evidence="4">
    <location>
        <begin position="1"/>
        <end position="24"/>
    </location>
</feature>
<dbReference type="PANTHER" id="PTHR24422">
    <property type="entry name" value="CHEMOTAXIS PROTEIN METHYLTRANSFERASE"/>
    <property type="match status" value="1"/>
</dbReference>
<feature type="compositionally biased region" description="Basic and acidic residues" evidence="4">
    <location>
        <begin position="1553"/>
        <end position="1562"/>
    </location>
</feature>
<accession>F0YLV1</accession>
<dbReference type="SUPFAM" id="SSF63829">
    <property type="entry name" value="Calcium-dependent phosphotriesterase"/>
    <property type="match status" value="1"/>
</dbReference>
<dbReference type="InterPro" id="IPR022642">
    <property type="entry name" value="CheR_C"/>
</dbReference>
<feature type="compositionally biased region" description="Pro residues" evidence="4">
    <location>
        <begin position="1535"/>
        <end position="1546"/>
    </location>
</feature>
<evidence type="ECO:0000259" key="6">
    <source>
        <dbReference type="PROSITE" id="PS50123"/>
    </source>
</evidence>
<dbReference type="GO" id="GO:0032259">
    <property type="term" value="P:methylation"/>
    <property type="evidence" value="ECO:0007669"/>
    <property type="project" value="UniProtKB-KW"/>
</dbReference>
<evidence type="ECO:0000256" key="4">
    <source>
        <dbReference type="SAM" id="MobiDB-lite"/>
    </source>
</evidence>
<name>F0YLV1_AURAN</name>
<dbReference type="EMBL" id="GL833158">
    <property type="protein sequence ID" value="EGB03952.1"/>
    <property type="molecule type" value="Genomic_DNA"/>
</dbReference>
<dbReference type="CDD" id="cd00030">
    <property type="entry name" value="C2"/>
    <property type="match status" value="1"/>
</dbReference>
<dbReference type="KEGG" id="aaf:AURANDRAFT_67617"/>
<dbReference type="GO" id="GO:0008757">
    <property type="term" value="F:S-adenosylmethionine-dependent methyltransferase activity"/>
    <property type="evidence" value="ECO:0007669"/>
    <property type="project" value="InterPro"/>
</dbReference>
<evidence type="ECO:0000256" key="1">
    <source>
        <dbReference type="ARBA" id="ARBA00022603"/>
    </source>
</evidence>
<dbReference type="InParanoid" id="F0YLV1"/>
<feature type="region of interest" description="Disordered" evidence="4">
    <location>
        <begin position="1375"/>
        <end position="1405"/>
    </location>
</feature>
<sequence length="1829" mass="197151">MMAELPMSCPPAPAPPEDALTKPSDQRDDALAQLLKARGYDSRGFHPSCLRVVRHRIIQRLAVLGVDVPANADGVAAYAALERTAAEDAALDGLLRINFTQWNRNHVFDFLQAQVFRRVADAARGAGDAVVRAWCAGCSTGQEPYALAAYWRRWASSGAGARMGGQRDVAVDATDLDGDSLAVARAGRYRLEIASPGDNAASVDSFSDLPEDVRAALFAVGRDESDGAEAATVKPRFRGSVTFSSLDLRKVEGLREGAYHLVFCRHSGFMYLARAERAKLLEAIHAATADQGFLVVGHDERLPAGGAPLFEPVFEEWGVYRRLAAEAAAVDDDDDDERSDDGATFRALYDDSAALDGLRREREALARKVADVLGSRGLGCSLKDMKRRGVDAKALLADLRARRLLVSRSIDERAARIVDVQTAAAPRVAPPPPPRRGSLPPVKRRRRRQTSAAAARGPRRRASHRVPMSLLRAIRCVVVAALVPQCSSTGKGPVGIYAIDARYVVIADSNINALLVVDAKLGGAVGALSWPLDKNGTRVTAASDPQTWVSLTGVASCPTCGFAYVTSNHGAEFWRVSLPEPLAAMAARRDFAGLGNASVAPLALVVDGANLTHSGKLRMVRVSADGSAGYVAHLSRGVFAFDPRRTGAAMPAKRILEADGAAGLQFADDENELLATTMGAVLVLKTRNASAAPRAVKVQSACNGHHARDAVKADGLFYVISGPQQGAGCKGLFEVGEACRLLTARTRSVNWVDGPYSAAHFSRPHAMTRLPGTDLIALTDIDNRAVRLYAFRGPAKGEVTTVPYDDGLWRRLLGGAPRPRPARPQVGAAAPRARDGGAAAEACAGRGLALCGVADLAASDAWARDLRRAGATMTTTTATALAAKATARARDFLGLGAGAPGDAPAAPALWTSQRCASCWLHWPGECPATDHDKNSKSYTKATWGHDRRLLARAERDGALRYECRNAAKPALTADDFTLKYVGGLWTDQLVDGGNGSCANIKWVNFSPDDPHNANNTQFHWHFVETSRKPTGPMSLVQLHGYQEWLHGNLSEAANPADELADMHMTLAAGSLDPFAELYRRDGVPFSPRARFIPAENLTLYSVLVEIPHGILVEIVSDTFASYDGPTVASGADDCAPRKIPTANAAYFSRLRTIEPYGAESLPPVWPYSMSYASTTPAEAAAFVERHMGGLVVDQELPAACGAEIAIGLNHFVGSDPYPFYIQWLHHPRAKRGYMDLAGIEAYLEALHGNLTEDNYDQYMDDHLGMEAVVRGDDSFGAFVGEWRDANVEWFHRMASWDGVDSFLGAPGGVILETMVAEANGTRFDLPIVNWDICSPLPAPLPKIPGRFNVNFCLFEHKLPLGFVWLLRETRWAAAARGDTTDGDRPRGPSRTMRPRAATTSGDDAYHAHRSGWHNLCRVDRSNSTPMMHFDGRGGPATPPRPLRFRKSAAVPPRVAEYEDAATAPPRERPRRKSASVPPPSAAKSSSAAGDDELASSDADYDVDVVLGSPARRRADDDATSSSLFAFFRSPLRRAPAPPDPPDPPSPSEAVSPKQERIIELSREFPSPPPPLPAAEALEDAEPPDGCEVLAAPARDGDDAPAPAPTPPDAGPEPVPKSPSADEPASPKARAVDDLPRREDSLANLASLERQPVKIVVSVHRARQLFNVGAPAKDMNPYCIVSYAGFEIKSRHEPATADPVWNLDAMLDVLVPFRSDDDSVVRLYFFSARTVFADRMLGKRGPAAREIALSTLFDPAKHSVEGTHQLMRRTQLPIVPCDTSEQDGLKHTQFSGTRQVQRKFNPFHDNKYLYGHDLGTADLSVFAICSDFRS</sequence>
<dbReference type="InterPro" id="IPR029063">
    <property type="entry name" value="SAM-dependent_MTases_sf"/>
</dbReference>
<evidence type="ECO:0000313" key="7">
    <source>
        <dbReference type="EMBL" id="EGB03952.1"/>
    </source>
</evidence>
<keyword evidence="3" id="KW-0949">S-adenosyl-L-methionine</keyword>
<dbReference type="InterPro" id="IPR035892">
    <property type="entry name" value="C2_domain_sf"/>
</dbReference>
<dbReference type="GeneID" id="20226337"/>
<gene>
    <name evidence="7" type="ORF">AURANDRAFT_67617</name>
</gene>
<dbReference type="Gene3D" id="2.60.40.150">
    <property type="entry name" value="C2 domain"/>
    <property type="match status" value="1"/>
</dbReference>
<dbReference type="OrthoDB" id="229666at2759"/>
<dbReference type="Proteomes" id="UP000002729">
    <property type="component" value="Unassembled WGS sequence"/>
</dbReference>
<feature type="domain" description="CheR-type methyltransferase" evidence="6">
    <location>
        <begin position="52"/>
        <end position="311"/>
    </location>
</feature>
<dbReference type="RefSeq" id="XP_009041376.1">
    <property type="nucleotide sequence ID" value="XM_009043128.1"/>
</dbReference>
<evidence type="ECO:0000259" key="5">
    <source>
        <dbReference type="PROSITE" id="PS50004"/>
    </source>
</evidence>
<dbReference type="InterPro" id="IPR050903">
    <property type="entry name" value="Bact_Chemotaxis_MeTrfase"/>
</dbReference>
<dbReference type="Pfam" id="PF01739">
    <property type="entry name" value="CheR"/>
    <property type="match status" value="1"/>
</dbReference>
<feature type="region of interest" description="Disordered" evidence="4">
    <location>
        <begin position="1529"/>
        <end position="1636"/>
    </location>
</feature>
<keyword evidence="8" id="KW-1185">Reference proteome</keyword>
<feature type="region of interest" description="Disordered" evidence="4">
    <location>
        <begin position="1423"/>
        <end position="1495"/>
    </location>
</feature>